<dbReference type="EMBL" id="VSRR010028302">
    <property type="protein sequence ID" value="MPC68738.1"/>
    <property type="molecule type" value="Genomic_DNA"/>
</dbReference>
<evidence type="ECO:0000313" key="1">
    <source>
        <dbReference type="EMBL" id="MPC68738.1"/>
    </source>
</evidence>
<comment type="caution">
    <text evidence="1">The sequence shown here is derived from an EMBL/GenBank/DDBJ whole genome shotgun (WGS) entry which is preliminary data.</text>
</comment>
<reference evidence="1 2" key="1">
    <citation type="submission" date="2019-05" db="EMBL/GenBank/DDBJ databases">
        <title>Another draft genome of Portunus trituberculatus and its Hox gene families provides insights of decapod evolution.</title>
        <authorList>
            <person name="Jeong J.-H."/>
            <person name="Song I."/>
            <person name="Kim S."/>
            <person name="Choi T."/>
            <person name="Kim D."/>
            <person name="Ryu S."/>
            <person name="Kim W."/>
        </authorList>
    </citation>
    <scope>NUCLEOTIDE SEQUENCE [LARGE SCALE GENOMIC DNA]</scope>
    <source>
        <tissue evidence="1">Muscle</tissue>
    </source>
</reference>
<protein>
    <submittedName>
        <fullName evidence="1">Uncharacterized protein</fullName>
    </submittedName>
</protein>
<dbReference type="Proteomes" id="UP000324222">
    <property type="component" value="Unassembled WGS sequence"/>
</dbReference>
<sequence>MKWGWEEQDDAQVDEGRGQICATTLEAFEARLRHVFNLSLGPS</sequence>
<dbReference type="AlphaFoldDB" id="A0A5B7HIY5"/>
<evidence type="ECO:0000313" key="2">
    <source>
        <dbReference type="Proteomes" id="UP000324222"/>
    </source>
</evidence>
<organism evidence="1 2">
    <name type="scientific">Portunus trituberculatus</name>
    <name type="common">Swimming crab</name>
    <name type="synonym">Neptunus trituberculatus</name>
    <dbReference type="NCBI Taxonomy" id="210409"/>
    <lineage>
        <taxon>Eukaryota</taxon>
        <taxon>Metazoa</taxon>
        <taxon>Ecdysozoa</taxon>
        <taxon>Arthropoda</taxon>
        <taxon>Crustacea</taxon>
        <taxon>Multicrustacea</taxon>
        <taxon>Malacostraca</taxon>
        <taxon>Eumalacostraca</taxon>
        <taxon>Eucarida</taxon>
        <taxon>Decapoda</taxon>
        <taxon>Pleocyemata</taxon>
        <taxon>Brachyura</taxon>
        <taxon>Eubrachyura</taxon>
        <taxon>Portunoidea</taxon>
        <taxon>Portunidae</taxon>
        <taxon>Portuninae</taxon>
        <taxon>Portunus</taxon>
    </lineage>
</organism>
<keyword evidence="2" id="KW-1185">Reference proteome</keyword>
<name>A0A5B7HIY5_PORTR</name>
<proteinExistence type="predicted"/>
<accession>A0A5B7HIY5</accession>
<gene>
    <name evidence="1" type="ORF">E2C01_062945</name>
</gene>